<accession>A0A5J4VJQ2</accession>
<evidence type="ECO:0000256" key="1">
    <source>
        <dbReference type="SAM" id="MobiDB-lite"/>
    </source>
</evidence>
<name>A0A5J4VJQ2_9EUKA</name>
<evidence type="ECO:0000313" key="3">
    <source>
        <dbReference type="Proteomes" id="UP000324800"/>
    </source>
</evidence>
<feature type="compositionally biased region" description="Polar residues" evidence="1">
    <location>
        <begin position="22"/>
        <end position="33"/>
    </location>
</feature>
<dbReference type="EMBL" id="SNRW01006579">
    <property type="protein sequence ID" value="KAA6382808.1"/>
    <property type="molecule type" value="Genomic_DNA"/>
</dbReference>
<evidence type="ECO:0000313" key="2">
    <source>
        <dbReference type="EMBL" id="KAA6382808.1"/>
    </source>
</evidence>
<sequence length="276" mass="30927">SGRSQTIHKSSHRLGDERKTAETQQPTSATDARLQSSFCRSGNEINTTVQTATGNTDIDRKTRLDGSSEIQFLHVYKHIRHELQGKQDMSADGHDGTSEHSKNTTVTCNTSRVQQLDAEIVTSITPDQRSTSSFCRHIINKNCWLHWRTGPITEKANCATRIRLDQEQARDNATRMGLGSSEKADTRNPTDCVFTTTESVIAVEFESICTTEPFLQSTPLTVNVRIITTTIHLPILWVTNAITDITNSVPNYFTTESIFTNDEPIINNKRFPTTKQ</sequence>
<dbReference type="Proteomes" id="UP000324800">
    <property type="component" value="Unassembled WGS sequence"/>
</dbReference>
<feature type="region of interest" description="Disordered" evidence="1">
    <location>
        <begin position="170"/>
        <end position="189"/>
    </location>
</feature>
<proteinExistence type="predicted"/>
<feature type="region of interest" description="Disordered" evidence="1">
    <location>
        <begin position="1"/>
        <end position="33"/>
    </location>
</feature>
<feature type="non-terminal residue" evidence="2">
    <location>
        <position position="1"/>
    </location>
</feature>
<gene>
    <name evidence="2" type="ORF">EZS28_021660</name>
</gene>
<feature type="region of interest" description="Disordered" evidence="1">
    <location>
        <begin position="88"/>
        <end position="108"/>
    </location>
</feature>
<comment type="caution">
    <text evidence="2">The sequence shown here is derived from an EMBL/GenBank/DDBJ whole genome shotgun (WGS) entry which is preliminary data.</text>
</comment>
<dbReference type="AlphaFoldDB" id="A0A5J4VJQ2"/>
<protein>
    <submittedName>
        <fullName evidence="2">Uncharacterized protein</fullName>
    </submittedName>
</protein>
<feature type="compositionally biased region" description="Basic and acidic residues" evidence="1">
    <location>
        <begin position="88"/>
        <end position="102"/>
    </location>
</feature>
<organism evidence="2 3">
    <name type="scientific">Streblomastix strix</name>
    <dbReference type="NCBI Taxonomy" id="222440"/>
    <lineage>
        <taxon>Eukaryota</taxon>
        <taxon>Metamonada</taxon>
        <taxon>Preaxostyla</taxon>
        <taxon>Oxymonadida</taxon>
        <taxon>Streblomastigidae</taxon>
        <taxon>Streblomastix</taxon>
    </lineage>
</organism>
<reference evidence="2 3" key="1">
    <citation type="submission" date="2019-03" db="EMBL/GenBank/DDBJ databases">
        <title>Single cell metagenomics reveals metabolic interactions within the superorganism composed of flagellate Streblomastix strix and complex community of Bacteroidetes bacteria on its surface.</title>
        <authorList>
            <person name="Treitli S.C."/>
            <person name="Kolisko M."/>
            <person name="Husnik F."/>
            <person name="Keeling P."/>
            <person name="Hampl V."/>
        </authorList>
    </citation>
    <scope>NUCLEOTIDE SEQUENCE [LARGE SCALE GENOMIC DNA]</scope>
    <source>
        <strain evidence="2">ST1C</strain>
    </source>
</reference>